<accession>A0A1H9MDU9</accession>
<evidence type="ECO:0000313" key="1">
    <source>
        <dbReference type="EMBL" id="SER21812.1"/>
    </source>
</evidence>
<evidence type="ECO:0000313" key="2">
    <source>
        <dbReference type="Proteomes" id="UP000199021"/>
    </source>
</evidence>
<proteinExistence type="predicted"/>
<dbReference type="AlphaFoldDB" id="A0A1H9MDU9"/>
<keyword evidence="2" id="KW-1185">Reference proteome</keyword>
<protein>
    <submittedName>
        <fullName evidence="1">Uncharacterized protein</fullName>
    </submittedName>
</protein>
<dbReference type="RefSeq" id="WP_175489480.1">
    <property type="nucleotide sequence ID" value="NZ_FOFB01000028.1"/>
</dbReference>
<sequence length="51" mass="5441">MSDEKNFSSIASSYTPSDYSKARYAANTGDADLPIPSLSDCMNGHTKHSNG</sequence>
<dbReference type="EMBL" id="FOFB01000028">
    <property type="protein sequence ID" value="SER21812.1"/>
    <property type="molecule type" value="Genomic_DNA"/>
</dbReference>
<reference evidence="2" key="1">
    <citation type="submission" date="2016-10" db="EMBL/GenBank/DDBJ databases">
        <authorList>
            <person name="Varghese N."/>
            <person name="Submissions S."/>
        </authorList>
    </citation>
    <scope>NUCLEOTIDE SEQUENCE [LARGE SCALE GENOMIC DNA]</scope>
    <source>
        <strain evidence="2">DSM 24740</strain>
    </source>
</reference>
<dbReference type="InParanoid" id="A0A1H9MDU9"/>
<dbReference type="Proteomes" id="UP000199021">
    <property type="component" value="Unassembled WGS sequence"/>
</dbReference>
<organism evidence="1 2">
    <name type="scientific">Neolewinella agarilytica</name>
    <dbReference type="NCBI Taxonomy" id="478744"/>
    <lineage>
        <taxon>Bacteria</taxon>
        <taxon>Pseudomonadati</taxon>
        <taxon>Bacteroidota</taxon>
        <taxon>Saprospiria</taxon>
        <taxon>Saprospirales</taxon>
        <taxon>Lewinellaceae</taxon>
        <taxon>Neolewinella</taxon>
    </lineage>
</organism>
<name>A0A1H9MDU9_9BACT</name>
<gene>
    <name evidence="1" type="ORF">SAMN05444359_12868</name>
</gene>